<evidence type="ECO:0000256" key="1">
    <source>
        <dbReference type="ARBA" id="ARBA00004613"/>
    </source>
</evidence>
<dbReference type="AlphaFoldDB" id="A0A4U6XNE6"/>
<protein>
    <recommendedName>
        <fullName evidence="7">AA1-like domain-containing protein</fullName>
    </recommendedName>
</protein>
<dbReference type="OrthoDB" id="3928926at2759"/>
<feature type="signal peptide" evidence="6">
    <location>
        <begin position="1"/>
        <end position="18"/>
    </location>
</feature>
<comment type="caution">
    <text evidence="5">Lacks conserved residue(s) required for the propagation of feature annotation.</text>
</comment>
<dbReference type="GO" id="GO:0005576">
    <property type="term" value="C:extracellular region"/>
    <property type="evidence" value="ECO:0007669"/>
    <property type="project" value="UniProtKB-SubCell"/>
</dbReference>
<sequence length="149" mass="15813">MKFTLATAVALFGASAIAAPAPPQEDAPRPSENIDIAEFSVRKYQNGTVADVSFLLSGDDATDLDCQANTGIPSDVITCGDSKYRFTVRQGTGIDYILRIYHELGIASGYWGEGSVFTHCRAGGLGSLLCDQVFPKTIVIDSTPPPVNP</sequence>
<evidence type="ECO:0000259" key="7">
    <source>
        <dbReference type="PROSITE" id="PS51895"/>
    </source>
</evidence>
<evidence type="ECO:0000256" key="3">
    <source>
        <dbReference type="ARBA" id="ARBA00022729"/>
    </source>
</evidence>
<keyword evidence="9" id="KW-1185">Reference proteome</keyword>
<dbReference type="InterPro" id="IPR032382">
    <property type="entry name" value="AltA1"/>
</dbReference>
<comment type="subcellular location">
    <subcellularLocation>
        <location evidence="1">Secreted</location>
    </subcellularLocation>
</comment>
<keyword evidence="2" id="KW-0964">Secreted</keyword>
<dbReference type="PROSITE" id="PS51895">
    <property type="entry name" value="AA1"/>
    <property type="match status" value="1"/>
</dbReference>
<keyword evidence="3 6" id="KW-0732">Signal</keyword>
<evidence type="ECO:0000256" key="4">
    <source>
        <dbReference type="ARBA" id="ARBA00023157"/>
    </source>
</evidence>
<feature type="domain" description="AA1-like" evidence="7">
    <location>
        <begin position="29"/>
        <end position="143"/>
    </location>
</feature>
<feature type="chain" id="PRO_5020516327" description="AA1-like domain-containing protein" evidence="6">
    <location>
        <begin position="19"/>
        <end position="149"/>
    </location>
</feature>
<evidence type="ECO:0000313" key="9">
    <source>
        <dbReference type="Proteomes" id="UP000310108"/>
    </source>
</evidence>
<dbReference type="EMBL" id="PJEX01000047">
    <property type="protein sequence ID" value="TKW57234.1"/>
    <property type="molecule type" value="Genomic_DNA"/>
</dbReference>
<comment type="caution">
    <text evidence="8">The sequence shown here is derived from an EMBL/GenBank/DDBJ whole genome shotgun (WGS) entry which is preliminary data.</text>
</comment>
<organism evidence="8 9">
    <name type="scientific">Colletotrichum tanaceti</name>
    <dbReference type="NCBI Taxonomy" id="1306861"/>
    <lineage>
        <taxon>Eukaryota</taxon>
        <taxon>Fungi</taxon>
        <taxon>Dikarya</taxon>
        <taxon>Ascomycota</taxon>
        <taxon>Pezizomycotina</taxon>
        <taxon>Sordariomycetes</taxon>
        <taxon>Hypocreomycetidae</taxon>
        <taxon>Glomerellales</taxon>
        <taxon>Glomerellaceae</taxon>
        <taxon>Colletotrichum</taxon>
        <taxon>Colletotrichum destructivum species complex</taxon>
    </lineage>
</organism>
<dbReference type="Pfam" id="PF16541">
    <property type="entry name" value="AltA1"/>
    <property type="match status" value="1"/>
</dbReference>
<reference evidence="8 9" key="1">
    <citation type="journal article" date="2019" name="PLoS ONE">
        <title>Comparative genome analysis indicates high evolutionary potential of pathogenicity genes in Colletotrichum tanaceti.</title>
        <authorList>
            <person name="Lelwala R.V."/>
            <person name="Korhonen P.K."/>
            <person name="Young N.D."/>
            <person name="Scott J.B."/>
            <person name="Ades P.A."/>
            <person name="Gasser R.B."/>
            <person name="Taylor P.W.J."/>
        </authorList>
    </citation>
    <scope>NUCLEOTIDE SEQUENCE [LARGE SCALE GENOMIC DNA]</scope>
    <source>
        <strain evidence="8">BRIP57314</strain>
    </source>
</reference>
<accession>A0A4U6XNE6</accession>
<keyword evidence="4" id="KW-1015">Disulfide bond</keyword>
<gene>
    <name evidence="8" type="ORF">CTA1_2240</name>
</gene>
<evidence type="ECO:0000256" key="5">
    <source>
        <dbReference type="PROSITE-ProRule" id="PRU01243"/>
    </source>
</evidence>
<name>A0A4U6XNE6_9PEZI</name>
<evidence type="ECO:0000313" key="8">
    <source>
        <dbReference type="EMBL" id="TKW57234.1"/>
    </source>
</evidence>
<dbReference type="CDD" id="cd12798">
    <property type="entry name" value="Alt_A1"/>
    <property type="match status" value="1"/>
</dbReference>
<evidence type="ECO:0000256" key="6">
    <source>
        <dbReference type="SAM" id="SignalP"/>
    </source>
</evidence>
<proteinExistence type="predicted"/>
<evidence type="ECO:0000256" key="2">
    <source>
        <dbReference type="ARBA" id="ARBA00022525"/>
    </source>
</evidence>
<dbReference type="Proteomes" id="UP000310108">
    <property type="component" value="Unassembled WGS sequence"/>
</dbReference>
<dbReference type="Gene3D" id="2.40.350.20">
    <property type="match status" value="1"/>
</dbReference>